<dbReference type="Proteomes" id="UP000886833">
    <property type="component" value="Unassembled WGS sequence"/>
</dbReference>
<sequence>MIGNSKKIIFWLKGQDDSKKFEIKEYHPKRSLNSNSYCWELCTKIAEKINSSKEQVYYQMLKEYGQSMLIPVTPGTCLEGFSKYYEFYERGKLNGKDCDWYKVYKGSSNYDSKEMWIFLEGIVYEAKELDIPTLEDYKIEKLAEEWGK</sequence>
<dbReference type="Gene3D" id="1.10.3790.10">
    <property type="entry name" value="NinB"/>
    <property type="match status" value="1"/>
</dbReference>
<dbReference type="InterPro" id="IPR036619">
    <property type="entry name" value="NinB_sf"/>
</dbReference>
<accession>A0A9D1GAS7</accession>
<comment type="caution">
    <text evidence="1">The sequence shown here is derived from an EMBL/GenBank/DDBJ whole genome shotgun (WGS) entry which is preliminary data.</text>
</comment>
<protein>
    <submittedName>
        <fullName evidence="1">Uncharacterized protein</fullName>
    </submittedName>
</protein>
<dbReference type="EMBL" id="DVKQ01000002">
    <property type="protein sequence ID" value="HIT36884.1"/>
    <property type="molecule type" value="Genomic_DNA"/>
</dbReference>
<evidence type="ECO:0000313" key="1">
    <source>
        <dbReference type="EMBL" id="HIT36884.1"/>
    </source>
</evidence>
<reference evidence="1" key="2">
    <citation type="journal article" date="2021" name="PeerJ">
        <title>Extensive microbial diversity within the chicken gut microbiome revealed by metagenomics and culture.</title>
        <authorList>
            <person name="Gilroy R."/>
            <person name="Ravi A."/>
            <person name="Getino M."/>
            <person name="Pursley I."/>
            <person name="Horton D.L."/>
            <person name="Alikhan N.F."/>
            <person name="Baker D."/>
            <person name="Gharbi K."/>
            <person name="Hall N."/>
            <person name="Watson M."/>
            <person name="Adriaenssens E.M."/>
            <person name="Foster-Nyarko E."/>
            <person name="Jarju S."/>
            <person name="Secka A."/>
            <person name="Antonio M."/>
            <person name="Oren A."/>
            <person name="Chaudhuri R.R."/>
            <person name="La Ragione R."/>
            <person name="Hildebrand F."/>
            <person name="Pallen M.J."/>
        </authorList>
    </citation>
    <scope>NUCLEOTIDE SEQUENCE</scope>
    <source>
        <strain evidence="1">CHK195-26880</strain>
    </source>
</reference>
<reference evidence="1" key="1">
    <citation type="submission" date="2020-10" db="EMBL/GenBank/DDBJ databases">
        <authorList>
            <person name="Gilroy R."/>
        </authorList>
    </citation>
    <scope>NUCLEOTIDE SEQUENCE</scope>
    <source>
        <strain evidence="1">CHK195-26880</strain>
    </source>
</reference>
<dbReference type="AlphaFoldDB" id="A0A9D1GAS7"/>
<evidence type="ECO:0000313" key="2">
    <source>
        <dbReference type="Proteomes" id="UP000886833"/>
    </source>
</evidence>
<gene>
    <name evidence="1" type="ORF">IAB59_00165</name>
</gene>
<name>A0A9D1GAS7_9FIRM</name>
<proteinExistence type="predicted"/>
<organism evidence="1 2">
    <name type="scientific">Candidatus Onthousia faecipullorum</name>
    <dbReference type="NCBI Taxonomy" id="2840887"/>
    <lineage>
        <taxon>Bacteria</taxon>
        <taxon>Bacillati</taxon>
        <taxon>Bacillota</taxon>
        <taxon>Bacilli</taxon>
        <taxon>Candidatus Onthousia</taxon>
    </lineage>
</organism>